<keyword evidence="2" id="KW-1185">Reference proteome</keyword>
<feature type="non-terminal residue" evidence="1">
    <location>
        <position position="1"/>
    </location>
</feature>
<sequence length="259" mass="30429">RGFNNGIYFCNETVGEFGDLVEDNIFYGHLPRNFDWDSFDKEYTKRLDLELRDNIGINTAKKKVEYNEEIKKGESEFGSFRCSNFNNCETESQDKNDFYECKECDEDSEICIFCRLCDGCNKNAVEADEGEGEICGGCVEAKKTEGDFEEKEREINPAELRRKINQINNIKKQQKALQQKLETTEEQLDNFLEWFSDQRDICYIGLLECKKCGKDKEIGWVFSKYCERCEKNGVDKNKEKEKKRNLQILQLSHYKNKSR</sequence>
<dbReference type="EMBL" id="CAJVQC010070382">
    <property type="protein sequence ID" value="CAG8809669.1"/>
    <property type="molecule type" value="Genomic_DNA"/>
</dbReference>
<feature type="non-terminal residue" evidence="1">
    <location>
        <position position="259"/>
    </location>
</feature>
<gene>
    <name evidence="1" type="ORF">RPERSI_LOCUS22913</name>
</gene>
<evidence type="ECO:0000313" key="2">
    <source>
        <dbReference type="Proteomes" id="UP000789920"/>
    </source>
</evidence>
<accession>A0ACA9RVH6</accession>
<protein>
    <submittedName>
        <fullName evidence="1">10840_t:CDS:1</fullName>
    </submittedName>
</protein>
<reference evidence="1" key="1">
    <citation type="submission" date="2021-06" db="EMBL/GenBank/DDBJ databases">
        <authorList>
            <person name="Kallberg Y."/>
            <person name="Tangrot J."/>
            <person name="Rosling A."/>
        </authorList>
    </citation>
    <scope>NUCLEOTIDE SEQUENCE</scope>
    <source>
        <strain evidence="1">MA461A</strain>
    </source>
</reference>
<name>A0ACA9RVH6_9GLOM</name>
<organism evidence="1 2">
    <name type="scientific">Racocetra persica</name>
    <dbReference type="NCBI Taxonomy" id="160502"/>
    <lineage>
        <taxon>Eukaryota</taxon>
        <taxon>Fungi</taxon>
        <taxon>Fungi incertae sedis</taxon>
        <taxon>Mucoromycota</taxon>
        <taxon>Glomeromycotina</taxon>
        <taxon>Glomeromycetes</taxon>
        <taxon>Diversisporales</taxon>
        <taxon>Gigasporaceae</taxon>
        <taxon>Racocetra</taxon>
    </lineage>
</organism>
<dbReference type="Proteomes" id="UP000789920">
    <property type="component" value="Unassembled WGS sequence"/>
</dbReference>
<evidence type="ECO:0000313" key="1">
    <source>
        <dbReference type="EMBL" id="CAG8809669.1"/>
    </source>
</evidence>
<comment type="caution">
    <text evidence="1">The sequence shown here is derived from an EMBL/GenBank/DDBJ whole genome shotgun (WGS) entry which is preliminary data.</text>
</comment>
<proteinExistence type="predicted"/>